<keyword evidence="3" id="KW-1185">Reference proteome</keyword>
<dbReference type="GO" id="GO:0003676">
    <property type="term" value="F:nucleic acid binding"/>
    <property type="evidence" value="ECO:0007669"/>
    <property type="project" value="InterPro"/>
</dbReference>
<evidence type="ECO:0000313" key="3">
    <source>
        <dbReference type="Proteomes" id="UP000092154"/>
    </source>
</evidence>
<dbReference type="Proteomes" id="UP000092154">
    <property type="component" value="Unassembled WGS sequence"/>
</dbReference>
<evidence type="ECO:0000313" key="2">
    <source>
        <dbReference type="EMBL" id="OAX41674.1"/>
    </source>
</evidence>
<dbReference type="Gene3D" id="3.30.420.10">
    <property type="entry name" value="Ribonuclease H-like superfamily/Ribonuclease H"/>
    <property type="match status" value="1"/>
</dbReference>
<proteinExistence type="predicted"/>
<dbReference type="PROSITE" id="PS50879">
    <property type="entry name" value="RNASE_H_1"/>
    <property type="match status" value="1"/>
</dbReference>
<protein>
    <recommendedName>
        <fullName evidence="1">RNase H type-1 domain-containing protein</fullName>
    </recommendedName>
</protein>
<dbReference type="OrthoDB" id="2677368at2759"/>
<dbReference type="InterPro" id="IPR012337">
    <property type="entry name" value="RNaseH-like_sf"/>
</dbReference>
<evidence type="ECO:0000259" key="1">
    <source>
        <dbReference type="PROSITE" id="PS50879"/>
    </source>
</evidence>
<dbReference type="InParanoid" id="A0A1B7NA38"/>
<reference evidence="2 3" key="1">
    <citation type="submission" date="2016-06" db="EMBL/GenBank/DDBJ databases">
        <title>Comparative genomics of the ectomycorrhizal sister species Rhizopogon vinicolor and Rhizopogon vesiculosus (Basidiomycota: Boletales) reveals a divergence of the mating type B locus.</title>
        <authorList>
            <consortium name="DOE Joint Genome Institute"/>
            <person name="Mujic A.B."/>
            <person name="Kuo A."/>
            <person name="Tritt A."/>
            <person name="Lipzen A."/>
            <person name="Chen C."/>
            <person name="Johnson J."/>
            <person name="Sharma A."/>
            <person name="Barry K."/>
            <person name="Grigoriev I.V."/>
            <person name="Spatafora J.W."/>
        </authorList>
    </citation>
    <scope>NUCLEOTIDE SEQUENCE [LARGE SCALE GENOMIC DNA]</scope>
    <source>
        <strain evidence="2 3">AM-OR11-026</strain>
    </source>
</reference>
<feature type="non-terminal residue" evidence="2">
    <location>
        <position position="123"/>
    </location>
</feature>
<accession>A0A1B7NA38</accession>
<feature type="domain" description="RNase H type-1" evidence="1">
    <location>
        <begin position="1"/>
        <end position="46"/>
    </location>
</feature>
<sequence>MDILHDDLQRLIPAHDQRKPIVRWSPGHQGIPGNEAADEQAKLAAGGDNSEVWLLPRSLKRRNGTIITLPTRKSALEQQFYHKIKKEAAAVITQSRRYPPPSKNRLVRTIKSFLIVGRRPTTT</sequence>
<name>A0A1B7NA38_9AGAM</name>
<dbReference type="EMBL" id="KV448174">
    <property type="protein sequence ID" value="OAX41674.1"/>
    <property type="molecule type" value="Genomic_DNA"/>
</dbReference>
<gene>
    <name evidence="2" type="ORF">K503DRAFT_712164</name>
</gene>
<organism evidence="2 3">
    <name type="scientific">Rhizopogon vinicolor AM-OR11-026</name>
    <dbReference type="NCBI Taxonomy" id="1314800"/>
    <lineage>
        <taxon>Eukaryota</taxon>
        <taxon>Fungi</taxon>
        <taxon>Dikarya</taxon>
        <taxon>Basidiomycota</taxon>
        <taxon>Agaricomycotina</taxon>
        <taxon>Agaricomycetes</taxon>
        <taxon>Agaricomycetidae</taxon>
        <taxon>Boletales</taxon>
        <taxon>Suillineae</taxon>
        <taxon>Rhizopogonaceae</taxon>
        <taxon>Rhizopogon</taxon>
    </lineage>
</organism>
<dbReference type="GO" id="GO:0004523">
    <property type="term" value="F:RNA-DNA hybrid ribonuclease activity"/>
    <property type="evidence" value="ECO:0007669"/>
    <property type="project" value="InterPro"/>
</dbReference>
<dbReference type="SUPFAM" id="SSF53098">
    <property type="entry name" value="Ribonuclease H-like"/>
    <property type="match status" value="1"/>
</dbReference>
<dbReference type="InterPro" id="IPR036397">
    <property type="entry name" value="RNaseH_sf"/>
</dbReference>
<dbReference type="InterPro" id="IPR002156">
    <property type="entry name" value="RNaseH_domain"/>
</dbReference>
<dbReference type="AlphaFoldDB" id="A0A1B7NA38"/>